<protein>
    <submittedName>
        <fullName evidence="1">Sulfur carrier protein ThiS</fullName>
    </submittedName>
</protein>
<dbReference type="Proteomes" id="UP000056322">
    <property type="component" value="Chromosome 1"/>
</dbReference>
<dbReference type="InterPro" id="IPR010035">
    <property type="entry name" value="Thi_S"/>
</dbReference>
<keyword evidence="2" id="KW-1185">Reference proteome</keyword>
<sequence>MPHCFGQFLTSIQLIQITINGNPRSFDAEITTVAALVEKLGLVGKRLAIERNGEIVPKSTFAEVPLQNGDKLEIVGAVGGG</sequence>
<dbReference type="InterPro" id="IPR016155">
    <property type="entry name" value="Mopterin_synth/thiamin_S_b"/>
</dbReference>
<dbReference type="NCBIfam" id="TIGR01683">
    <property type="entry name" value="thiS"/>
    <property type="match status" value="1"/>
</dbReference>
<dbReference type="InterPro" id="IPR012675">
    <property type="entry name" value="Beta-grasp_dom_sf"/>
</dbReference>
<dbReference type="KEGG" id="mbac:BN1209_1747"/>
<accession>A0A0B7J2A2</accession>
<evidence type="ECO:0000313" key="2">
    <source>
        <dbReference type="Proteomes" id="UP000056322"/>
    </source>
</evidence>
<organism evidence="1 2">
    <name type="scientific">Candidatus Methylopumilus turicensis</name>
    <dbReference type="NCBI Taxonomy" id="1581680"/>
    <lineage>
        <taxon>Bacteria</taxon>
        <taxon>Pseudomonadati</taxon>
        <taxon>Pseudomonadota</taxon>
        <taxon>Betaproteobacteria</taxon>
        <taxon>Nitrosomonadales</taxon>
        <taxon>Methylophilaceae</taxon>
        <taxon>Candidatus Methylopumilus</taxon>
    </lineage>
</organism>
<proteinExistence type="predicted"/>
<dbReference type="AlphaFoldDB" id="A0A0B7J2A2"/>
<dbReference type="EMBL" id="LN794158">
    <property type="protein sequence ID" value="CEN56784.1"/>
    <property type="molecule type" value="Genomic_DNA"/>
</dbReference>
<dbReference type="STRING" id="1581680.BN1209_1747"/>
<dbReference type="CDD" id="cd00565">
    <property type="entry name" value="Ubl_ThiS"/>
    <property type="match status" value="1"/>
</dbReference>
<evidence type="ECO:0000313" key="1">
    <source>
        <dbReference type="EMBL" id="CEN56784.1"/>
    </source>
</evidence>
<reference evidence="2" key="1">
    <citation type="submission" date="2014-12" db="EMBL/GenBank/DDBJ databases">
        <authorList>
            <person name="Salcher M.M."/>
        </authorList>
    </citation>
    <scope>NUCLEOTIDE SEQUENCE [LARGE SCALE GENOMIC DNA]</scope>
    <source>
        <strain evidence="2">MMS-10A-171</strain>
    </source>
</reference>
<name>A0A0B7J2A2_9PROT</name>
<dbReference type="SUPFAM" id="SSF54285">
    <property type="entry name" value="MoaD/ThiS"/>
    <property type="match status" value="1"/>
</dbReference>
<gene>
    <name evidence="1" type="ORF">BN1209_1747</name>
</gene>
<dbReference type="InterPro" id="IPR003749">
    <property type="entry name" value="ThiS/MoaD-like"/>
</dbReference>
<dbReference type="HOGENOM" id="CLU_174611_3_0_4"/>
<dbReference type="PANTHER" id="PTHR34472">
    <property type="entry name" value="SULFUR CARRIER PROTEIN THIS"/>
    <property type="match status" value="1"/>
</dbReference>
<dbReference type="Pfam" id="PF02597">
    <property type="entry name" value="ThiS"/>
    <property type="match status" value="1"/>
</dbReference>
<dbReference type="PANTHER" id="PTHR34472:SF1">
    <property type="entry name" value="SULFUR CARRIER PROTEIN THIS"/>
    <property type="match status" value="1"/>
</dbReference>
<dbReference type="Gene3D" id="3.10.20.30">
    <property type="match status" value="1"/>
</dbReference>